<feature type="chain" id="PRO_5045946350" evidence="3">
    <location>
        <begin position="33"/>
        <end position="155"/>
    </location>
</feature>
<dbReference type="Proteomes" id="UP001500253">
    <property type="component" value="Unassembled WGS sequence"/>
</dbReference>
<dbReference type="SUPFAM" id="SSF53933">
    <property type="entry name" value="Microbial ribonucleases"/>
    <property type="match status" value="1"/>
</dbReference>
<accession>A0ABN3GNN7</accession>
<feature type="signal peptide" evidence="3">
    <location>
        <begin position="1"/>
        <end position="32"/>
    </location>
</feature>
<dbReference type="Gene3D" id="3.10.450.30">
    <property type="entry name" value="Microbial ribonucleases"/>
    <property type="match status" value="1"/>
</dbReference>
<dbReference type="InterPro" id="IPR000026">
    <property type="entry name" value="N1-like"/>
</dbReference>
<dbReference type="Pfam" id="PF00545">
    <property type="entry name" value="Ribonuclease"/>
    <property type="match status" value="1"/>
</dbReference>
<gene>
    <name evidence="4" type="ORF">GCM10010246_52750</name>
</gene>
<comment type="caution">
    <text evidence="4">The sequence shown here is derived from an EMBL/GenBank/DDBJ whole genome shotgun (WGS) entry which is preliminary data.</text>
</comment>
<dbReference type="InterPro" id="IPR016191">
    <property type="entry name" value="Ribonuclease/ribotoxin"/>
</dbReference>
<reference evidence="4 5" key="1">
    <citation type="journal article" date="2019" name="Int. J. Syst. Evol. Microbiol.">
        <title>The Global Catalogue of Microorganisms (GCM) 10K type strain sequencing project: providing services to taxonomists for standard genome sequencing and annotation.</title>
        <authorList>
            <consortium name="The Broad Institute Genomics Platform"/>
            <consortium name="The Broad Institute Genome Sequencing Center for Infectious Disease"/>
            <person name="Wu L."/>
            <person name="Ma J."/>
        </authorList>
    </citation>
    <scope>NUCLEOTIDE SEQUENCE [LARGE SCALE GENOMIC DNA]</scope>
    <source>
        <strain evidence="4 5">JCM 4316</strain>
    </source>
</reference>
<evidence type="ECO:0000256" key="1">
    <source>
        <dbReference type="ARBA" id="ARBA00022722"/>
    </source>
</evidence>
<sequence>MLRGMRIPPRIARIGALGALATSLLIGGPAAAATATPLAPHAPLAPLSVSQAAPSMSQVAAVGDICYSDLPSQAHDTLDLIEAGGPFPYPQDGTVFQNREGVLPTQTSGYYHEYTVVTPGSDDRGARRIVTGKKTDEDYYTADHYASFDLVDHGC</sequence>
<proteinExistence type="predicted"/>
<evidence type="ECO:0000313" key="5">
    <source>
        <dbReference type="Proteomes" id="UP001500253"/>
    </source>
</evidence>
<name>A0ABN3GNN7_9ACTN</name>
<dbReference type="CDD" id="cd00607">
    <property type="entry name" value="RNase_Sa"/>
    <property type="match status" value="1"/>
</dbReference>
<evidence type="ECO:0000256" key="3">
    <source>
        <dbReference type="SAM" id="SignalP"/>
    </source>
</evidence>
<dbReference type="EMBL" id="BAAASD010000026">
    <property type="protein sequence ID" value="GAA2356842.1"/>
    <property type="molecule type" value="Genomic_DNA"/>
</dbReference>
<organism evidence="4 5">
    <name type="scientific">Streptomyces cuspidosporus</name>
    <dbReference type="NCBI Taxonomy" id="66882"/>
    <lineage>
        <taxon>Bacteria</taxon>
        <taxon>Bacillati</taxon>
        <taxon>Actinomycetota</taxon>
        <taxon>Actinomycetes</taxon>
        <taxon>Kitasatosporales</taxon>
        <taxon>Streptomycetaceae</taxon>
        <taxon>Streptomyces</taxon>
    </lineage>
</organism>
<keyword evidence="3" id="KW-0732">Signal</keyword>
<evidence type="ECO:0000313" key="4">
    <source>
        <dbReference type="EMBL" id="GAA2356842.1"/>
    </source>
</evidence>
<keyword evidence="2" id="KW-0378">Hydrolase</keyword>
<keyword evidence="1" id="KW-0540">Nuclease</keyword>
<protein>
    <submittedName>
        <fullName evidence="4">Ribonuclease domain-containing protein</fullName>
    </submittedName>
</protein>
<evidence type="ECO:0000256" key="2">
    <source>
        <dbReference type="ARBA" id="ARBA00022801"/>
    </source>
</evidence>
<keyword evidence="5" id="KW-1185">Reference proteome</keyword>